<dbReference type="OrthoDB" id="9765654at2"/>
<dbReference type="InterPro" id="IPR032589">
    <property type="entry name" value="DUF4910"/>
</dbReference>
<feature type="binding site" evidence="1">
    <location>
        <position position="198"/>
    </location>
    <ligand>
        <name>Zn(2+)</name>
        <dbReference type="ChEBI" id="CHEBI:29105"/>
    </ligand>
</feature>
<keyword evidence="1" id="KW-0862">Zinc</keyword>
<feature type="binding site" evidence="1">
    <location>
        <position position="328"/>
    </location>
    <ligand>
        <name>Zn(2+)</name>
        <dbReference type="ChEBI" id="CHEBI:29105"/>
    </ligand>
</feature>
<evidence type="ECO:0000259" key="3">
    <source>
        <dbReference type="Pfam" id="PF16221"/>
    </source>
</evidence>
<evidence type="ECO:0000313" key="6">
    <source>
        <dbReference type="Proteomes" id="UP000070107"/>
    </source>
</evidence>
<name>A0A135HZY5_9HYPH</name>
<dbReference type="Pfam" id="PF16221">
    <property type="entry name" value="HTH_47"/>
    <property type="match status" value="1"/>
</dbReference>
<dbReference type="GO" id="GO:0046872">
    <property type="term" value="F:metal ion binding"/>
    <property type="evidence" value="ECO:0007669"/>
    <property type="project" value="UniProtKB-KW"/>
</dbReference>
<dbReference type="RefSeq" id="WP_068880002.1">
    <property type="nucleotide sequence ID" value="NZ_LNTU01000001.1"/>
</dbReference>
<accession>A0A135HZY5</accession>
<dbReference type="InterPro" id="IPR032622">
    <property type="entry name" value="UCP01524_HTH"/>
</dbReference>
<keyword evidence="6" id="KW-1185">Reference proteome</keyword>
<dbReference type="EMBL" id="LNTU01000001">
    <property type="protein sequence ID" value="KXF78733.1"/>
    <property type="molecule type" value="Genomic_DNA"/>
</dbReference>
<evidence type="ECO:0000256" key="1">
    <source>
        <dbReference type="PIRSR" id="PIRSR015244-50"/>
    </source>
</evidence>
<dbReference type="Gene3D" id="1.10.10.10">
    <property type="entry name" value="Winged helix-like DNA-binding domain superfamily/Winged helix DNA-binding domain"/>
    <property type="match status" value="1"/>
</dbReference>
<dbReference type="STRING" id="1494590.ATN84_02855"/>
<dbReference type="InterPro" id="IPR012353">
    <property type="entry name" value="UCP015244"/>
</dbReference>
<comment type="caution">
    <text evidence="5">The sequence shown here is derived from an EMBL/GenBank/DDBJ whole genome shotgun (WGS) entry which is preliminary data.</text>
</comment>
<organism evidence="5 6">
    <name type="scientific">Paramesorhizobium deserti</name>
    <dbReference type="NCBI Taxonomy" id="1494590"/>
    <lineage>
        <taxon>Bacteria</taxon>
        <taxon>Pseudomonadati</taxon>
        <taxon>Pseudomonadota</taxon>
        <taxon>Alphaproteobacteria</taxon>
        <taxon>Hyphomicrobiales</taxon>
        <taxon>Phyllobacteriaceae</taxon>
        <taxon>Paramesorhizobium</taxon>
    </lineage>
</organism>
<dbReference type="AlphaFoldDB" id="A0A135HZY5"/>
<dbReference type="PIRSF" id="PIRSF015244">
    <property type="entry name" value="UCP015244"/>
    <property type="match status" value="1"/>
</dbReference>
<comment type="cofactor">
    <cofactor evidence="1">
        <name>Zn(2+)</name>
        <dbReference type="ChEBI" id="CHEBI:29105"/>
    </cofactor>
    <text evidence="1">Binds 1 zinc ion per subunit.</text>
</comment>
<evidence type="ECO:0000259" key="2">
    <source>
        <dbReference type="Pfam" id="PF09940"/>
    </source>
</evidence>
<protein>
    <recommendedName>
        <fullName evidence="7">Peptidase M28</fullName>
    </recommendedName>
</protein>
<gene>
    <name evidence="5" type="ORF">ATN84_02855</name>
</gene>
<evidence type="ECO:0000259" key="4">
    <source>
        <dbReference type="Pfam" id="PF16254"/>
    </source>
</evidence>
<dbReference type="CDD" id="cd05644">
    <property type="entry name" value="M28_like"/>
    <property type="match status" value="1"/>
</dbReference>
<dbReference type="InterPro" id="IPR032610">
    <property type="entry name" value="DUF2172"/>
</dbReference>
<dbReference type="Gene3D" id="3.50.30.90">
    <property type="match status" value="1"/>
</dbReference>
<reference evidence="5 6" key="1">
    <citation type="submission" date="2015-11" db="EMBL/GenBank/DDBJ databases">
        <title>Draft genome sequence of Paramesorhizobium deserti A-3-E, a strain highly resistant to diverse beta-lactam antibiotics.</title>
        <authorList>
            <person name="Lv R."/>
            <person name="Yang X."/>
            <person name="Fang N."/>
            <person name="Guo J."/>
            <person name="Luo X."/>
            <person name="Peng F."/>
            <person name="Yang R."/>
            <person name="Cui Y."/>
            <person name="Fang C."/>
            <person name="Song Y."/>
        </authorList>
    </citation>
    <scope>NUCLEOTIDE SEQUENCE [LARGE SCALE GENOMIC DNA]</scope>
    <source>
        <strain evidence="5 6">A-3-E</strain>
    </source>
</reference>
<feature type="domain" description="DUF4910" evidence="4">
    <location>
        <begin position="22"/>
        <end position="359"/>
    </location>
</feature>
<dbReference type="Pfam" id="PF09940">
    <property type="entry name" value="DUF2172"/>
    <property type="match status" value="1"/>
</dbReference>
<dbReference type="InterPro" id="IPR036388">
    <property type="entry name" value="WH-like_DNA-bd_sf"/>
</dbReference>
<evidence type="ECO:0008006" key="7">
    <source>
        <dbReference type="Google" id="ProtNLM"/>
    </source>
</evidence>
<keyword evidence="1" id="KW-0479">Metal-binding</keyword>
<dbReference type="SUPFAM" id="SSF53187">
    <property type="entry name" value="Zn-dependent exopeptidases"/>
    <property type="match status" value="1"/>
</dbReference>
<feature type="domain" description="UCP01524 winged helix-turn-helix" evidence="3">
    <location>
        <begin position="361"/>
        <end position="436"/>
    </location>
</feature>
<proteinExistence type="predicted"/>
<dbReference type="Pfam" id="PF16254">
    <property type="entry name" value="DUF4910"/>
    <property type="match status" value="1"/>
</dbReference>
<feature type="domain" description="DUF2172" evidence="2">
    <location>
        <begin position="72"/>
        <end position="162"/>
    </location>
</feature>
<dbReference type="Proteomes" id="UP000070107">
    <property type="component" value="Unassembled WGS sequence"/>
</dbReference>
<sequence length="441" mass="48930">MNEQAHREAFENADIGIGQEIYALARRLYPVCRSITGDGVRETLAILAEHIALERHEVATGTQLFDWTAPQEWIIRDAYIADAWGRRIVDFRKHNLHVLNYSQPIRARMALAELKTHIHTIPEQPDLIPYRTSYYAPDWGFCMAHNTLLAMEDGEYEVVIDAEHRDGSLTYGEYLHRGASDETFLLSAHICHPSLANDNCSGLALLTLLARDLGRRATRCSYRFLFAPGTVGSLAWLSRNQAQVAEIKHGLVVSCVGDGGGPTYKRSRQGNAFIDRAMAHVLKHFGGGATIIDFSPYGYDERQFCSPGFNLPVGLFQRSAFGTFPEYHTSADNLDFIRPEHLAASYHIIRDVIDIVESDWTPVSTNPKGEPQLGRRGLYSALGGDKAGAQAAMAMLWVLNLADGQHSLLAMGERSGLRFADIARAADLLRTHGLLREADGA</sequence>
<dbReference type="Gene3D" id="3.40.630.10">
    <property type="entry name" value="Zn peptidases"/>
    <property type="match status" value="1"/>
</dbReference>
<evidence type="ECO:0000313" key="5">
    <source>
        <dbReference type="EMBL" id="KXF78733.1"/>
    </source>
</evidence>
<feature type="binding site" evidence="1">
    <location>
        <position position="192"/>
    </location>
    <ligand>
        <name>Zn(2+)</name>
        <dbReference type="ChEBI" id="CHEBI:29105"/>
    </ligand>
</feature>